<reference evidence="3 4" key="1">
    <citation type="submission" date="2008-07" db="EMBL/GenBank/DDBJ databases">
        <authorList>
            <person name="El-Sayed N."/>
            <person name="Caler E."/>
            <person name="Inman J."/>
            <person name="Amedeo P."/>
            <person name="Hass B."/>
            <person name="Wortman J."/>
        </authorList>
    </citation>
    <scope>NUCLEOTIDE SEQUENCE [LARGE SCALE GENOMIC DNA]</scope>
    <source>
        <strain evidence="4">ATCC 50983 / TXsc</strain>
    </source>
</reference>
<organism evidence="4">
    <name type="scientific">Perkinsus marinus (strain ATCC 50983 / TXsc)</name>
    <dbReference type="NCBI Taxonomy" id="423536"/>
    <lineage>
        <taxon>Eukaryota</taxon>
        <taxon>Sar</taxon>
        <taxon>Alveolata</taxon>
        <taxon>Perkinsozoa</taxon>
        <taxon>Perkinsea</taxon>
        <taxon>Perkinsida</taxon>
        <taxon>Perkinsidae</taxon>
        <taxon>Perkinsus</taxon>
    </lineage>
</organism>
<accession>C5L1Q8</accession>
<proteinExistence type="predicted"/>
<dbReference type="GeneID" id="9065767"/>
<evidence type="ECO:0000313" key="4">
    <source>
        <dbReference type="Proteomes" id="UP000007800"/>
    </source>
</evidence>
<dbReference type="OrthoDB" id="1669105at2759"/>
<sequence length="693" mass="77591">MNPEALRFDDACAEQDWLRSLEREPDPAVDTSTSEARRENHCGVSQAEVDAHIDKVMRELKACKSKMMLLHHYTTKRRTTPSGDPINPVFFCMQNPSLEEKIDGLSVETQIKFYDSLDEKLNLTHPRPSRDHLQSYMRDFASAAIAGAIPSRVPCEDPDVATAVVSDIENQQGTPEEGWLSGEDHSQMTSHNREHSPGDPSVAPDQQDSSYDETSADDDDDDDDDYSTENPIEIPVQPDDPPADEPEFADEPFTVYEGNMFEVLSVYLKEKPHYRLVSSTLEELRGARKTCYLECRRSISSRNERLEPKKGSKPDWRLWPTFTCPLKRVKVSFREGRCMFYPLRLVGATAEEWRNHEHYPGTESCRSATIPPDVVDDWIVALSSRPCSTNGELKKMAMQKNISGGYCAQTTEFLTQRGLGNYEAVRAVIRSIKESKDCGLSVTAFTRSLMEMACGADMLRGEVSEIIGGLDALERGTHSSIELNLARKADCCLVLEDILCESQPGVDDLTVMSLRSYSAVITSPRMLRNLRGCYTMGIDATFNLTHADLKLGVICSLPKTSTAQPIAIVIMTQESTECIEHALKQLTDAAAHLKMLGGVPREVVLDGSAAIHAAVMSHYGGAEESQPHCISCYFHVLKRAKDCKAKVRLSTSLWLEIKKDLALLGEAHSRKDWLRLRELFMKKWTEGEWIVSL</sequence>
<name>C5L1Q8_PERM5</name>
<dbReference type="Proteomes" id="UP000007800">
    <property type="component" value="Unassembled WGS sequence"/>
</dbReference>
<evidence type="ECO:0000313" key="3">
    <source>
        <dbReference type="EMBL" id="EER09325.1"/>
    </source>
</evidence>
<protein>
    <recommendedName>
        <fullName evidence="2">MULE transposase domain-containing protein</fullName>
    </recommendedName>
</protein>
<dbReference type="AlphaFoldDB" id="C5L1Q8"/>
<feature type="compositionally biased region" description="Basic and acidic residues" evidence="1">
    <location>
        <begin position="182"/>
        <end position="197"/>
    </location>
</feature>
<dbReference type="InterPro" id="IPR018289">
    <property type="entry name" value="MULE_transposase_dom"/>
</dbReference>
<gene>
    <name evidence="3" type="ORF">Pmar_PMAR003173</name>
</gene>
<keyword evidence="4" id="KW-1185">Reference proteome</keyword>
<feature type="region of interest" description="Disordered" evidence="1">
    <location>
        <begin position="169"/>
        <end position="249"/>
    </location>
</feature>
<evidence type="ECO:0000259" key="2">
    <source>
        <dbReference type="Pfam" id="PF10551"/>
    </source>
</evidence>
<evidence type="ECO:0000256" key="1">
    <source>
        <dbReference type="SAM" id="MobiDB-lite"/>
    </source>
</evidence>
<feature type="domain" description="MULE transposase" evidence="2">
    <location>
        <begin position="537"/>
        <end position="638"/>
    </location>
</feature>
<feature type="compositionally biased region" description="Acidic residues" evidence="1">
    <location>
        <begin position="210"/>
        <end position="227"/>
    </location>
</feature>
<dbReference type="RefSeq" id="XP_002777509.1">
    <property type="nucleotide sequence ID" value="XM_002777463.1"/>
</dbReference>
<dbReference type="InParanoid" id="C5L1Q8"/>
<dbReference type="EMBL" id="GG678406">
    <property type="protein sequence ID" value="EER09325.1"/>
    <property type="molecule type" value="Genomic_DNA"/>
</dbReference>
<dbReference type="Pfam" id="PF10551">
    <property type="entry name" value="MULE"/>
    <property type="match status" value="1"/>
</dbReference>